<accession>A0A9Q9EPD8</accession>
<proteinExistence type="predicted"/>
<dbReference type="Proteomes" id="UP001056384">
    <property type="component" value="Chromosome 10"/>
</dbReference>
<dbReference type="AlphaFoldDB" id="A0A9Q9EPD8"/>
<gene>
    <name evidence="2" type="ORF">Slin15195_G113240</name>
</gene>
<feature type="region of interest" description="Disordered" evidence="1">
    <location>
        <begin position="1"/>
        <end position="65"/>
    </location>
</feature>
<keyword evidence="3" id="KW-1185">Reference proteome</keyword>
<feature type="compositionally biased region" description="Low complexity" evidence="1">
    <location>
        <begin position="10"/>
        <end position="42"/>
    </location>
</feature>
<protein>
    <submittedName>
        <fullName evidence="2">Uncharacterized protein</fullName>
    </submittedName>
</protein>
<name>A0A9Q9EPD8_9PEZI</name>
<evidence type="ECO:0000313" key="2">
    <source>
        <dbReference type="EMBL" id="USW58005.1"/>
    </source>
</evidence>
<organism evidence="2 3">
    <name type="scientific">Septoria linicola</name>
    <dbReference type="NCBI Taxonomy" id="215465"/>
    <lineage>
        <taxon>Eukaryota</taxon>
        <taxon>Fungi</taxon>
        <taxon>Dikarya</taxon>
        <taxon>Ascomycota</taxon>
        <taxon>Pezizomycotina</taxon>
        <taxon>Dothideomycetes</taxon>
        <taxon>Dothideomycetidae</taxon>
        <taxon>Mycosphaerellales</taxon>
        <taxon>Mycosphaerellaceae</taxon>
        <taxon>Septoria</taxon>
    </lineage>
</organism>
<dbReference type="EMBL" id="CP099427">
    <property type="protein sequence ID" value="USW58005.1"/>
    <property type="molecule type" value="Genomic_DNA"/>
</dbReference>
<evidence type="ECO:0000313" key="3">
    <source>
        <dbReference type="Proteomes" id="UP001056384"/>
    </source>
</evidence>
<evidence type="ECO:0000256" key="1">
    <source>
        <dbReference type="SAM" id="MobiDB-lite"/>
    </source>
</evidence>
<sequence>MPASSMGQGKATASSSKTSFSTGQDEATTSSSKTSSNTGKGNRAFKMPAQRVHHKGTGKLESSAQAGCATSSAKYRTGRELLSSFQRPTMYGHKLYQKMVKLKLDTHEKVQVLSEYFNRASLDTTGMVDKCGIIRGNQDHAHTYMMTRGFVKRTAEYLKQDYAGCENPYTTLRRKVADAVNELKDVQPIRHKPACNSIETVTYMLDLARLSPWRSPASTGRRSATTRDNTQWATTLGAKATHEHALSLNVTRNWKLGCAPDSLIPCIEFFVPKTPS</sequence>
<reference evidence="2" key="1">
    <citation type="submission" date="2022-06" db="EMBL/GenBank/DDBJ databases">
        <title>Complete genome sequences of two strains of the flax pathogen Septoria linicola.</title>
        <authorList>
            <person name="Lapalu N."/>
            <person name="Simon A."/>
            <person name="Demenou B."/>
            <person name="Paumier D."/>
            <person name="Guillot M.-P."/>
            <person name="Gout L."/>
            <person name="Valade R."/>
        </authorList>
    </citation>
    <scope>NUCLEOTIDE SEQUENCE</scope>
    <source>
        <strain evidence="2">SE15195</strain>
    </source>
</reference>